<keyword evidence="1" id="KW-0472">Membrane</keyword>
<dbReference type="RefSeq" id="WP_111135086.1">
    <property type="nucleotide sequence ID" value="NZ_POUB01000105.1"/>
</dbReference>
<evidence type="ECO:0000256" key="1">
    <source>
        <dbReference type="SAM" id="Phobius"/>
    </source>
</evidence>
<dbReference type="InterPro" id="IPR025403">
    <property type="entry name" value="TgpA-like_C"/>
</dbReference>
<proteinExistence type="predicted"/>
<keyword evidence="4" id="KW-1185">Reference proteome</keyword>
<sequence length="235" mass="26876">MSLSRWWTETTAALGDHLPLPLVALLLVLAAALVAAAWYTFPAWAPRRLPRFAGPWLRWPRLRWPRLAGPSLRWPQLRWRRLRWPRLRWRRLRWRRRRRAPRPATTAVPAPREPDPELAPAAHASLADRLAAEGRYAESVRERLRAMIRELVARRVVQPRPGMTVVELVTAATSNRPQVGPPLGAAGAIFSELWYGQRPASAEHDHRMREHAADLHRVLAGRPEDGPASVSYTHL</sequence>
<organism evidence="3 4">
    <name type="scientific">Micromonospora deserti</name>
    <dbReference type="NCBI Taxonomy" id="2070366"/>
    <lineage>
        <taxon>Bacteria</taxon>
        <taxon>Bacillati</taxon>
        <taxon>Actinomycetota</taxon>
        <taxon>Actinomycetes</taxon>
        <taxon>Micromonosporales</taxon>
        <taxon>Micromonosporaceae</taxon>
        <taxon>Micromonospora</taxon>
    </lineage>
</organism>
<protein>
    <recommendedName>
        <fullName evidence="2">Protein-glutamine gamma-glutamyltransferase-like C-terminal domain-containing protein</fullName>
    </recommendedName>
</protein>
<dbReference type="OrthoDB" id="3389322at2"/>
<feature type="non-terminal residue" evidence="3">
    <location>
        <position position="235"/>
    </location>
</feature>
<evidence type="ECO:0000313" key="4">
    <source>
        <dbReference type="Proteomes" id="UP000248749"/>
    </source>
</evidence>
<dbReference type="EMBL" id="POUB01000105">
    <property type="protein sequence ID" value="PZF97056.1"/>
    <property type="molecule type" value="Genomic_DNA"/>
</dbReference>
<feature type="domain" description="Protein-glutamine gamma-glutamyltransferase-like C-terminal" evidence="2">
    <location>
        <begin position="144"/>
        <end position="211"/>
    </location>
</feature>
<comment type="caution">
    <text evidence="3">The sequence shown here is derived from an EMBL/GenBank/DDBJ whole genome shotgun (WGS) entry which is preliminary data.</text>
</comment>
<name>A0A2W2DIP3_9ACTN</name>
<dbReference type="Proteomes" id="UP000248749">
    <property type="component" value="Unassembled WGS sequence"/>
</dbReference>
<accession>A0A2W2DIP3</accession>
<reference evidence="3 4" key="1">
    <citation type="submission" date="2018-01" db="EMBL/GenBank/DDBJ databases">
        <title>Draft genome sequence of Salinispora sp. 13K206.</title>
        <authorList>
            <person name="Sahin N."/>
            <person name="Saygin H."/>
            <person name="Ay H."/>
        </authorList>
    </citation>
    <scope>NUCLEOTIDE SEQUENCE [LARGE SCALE GENOMIC DNA]</scope>
    <source>
        <strain evidence="3 4">13K206</strain>
    </source>
</reference>
<evidence type="ECO:0000259" key="2">
    <source>
        <dbReference type="Pfam" id="PF13559"/>
    </source>
</evidence>
<gene>
    <name evidence="3" type="ORF">C1I99_16340</name>
</gene>
<keyword evidence="1" id="KW-1133">Transmembrane helix</keyword>
<keyword evidence="1" id="KW-0812">Transmembrane</keyword>
<evidence type="ECO:0000313" key="3">
    <source>
        <dbReference type="EMBL" id="PZF97056.1"/>
    </source>
</evidence>
<dbReference type="AlphaFoldDB" id="A0A2W2DIP3"/>
<dbReference type="Pfam" id="PF13559">
    <property type="entry name" value="DUF4129"/>
    <property type="match status" value="1"/>
</dbReference>
<feature type="transmembrane region" description="Helical" evidence="1">
    <location>
        <begin position="20"/>
        <end position="41"/>
    </location>
</feature>